<proteinExistence type="predicted"/>
<comment type="caution">
    <text evidence="1">The sequence shown here is derived from an EMBL/GenBank/DDBJ whole genome shotgun (WGS) entry which is preliminary data.</text>
</comment>
<protein>
    <submittedName>
        <fullName evidence="1">Uncharacterized protein</fullName>
    </submittedName>
</protein>
<name>A0AAX1WKQ3_9ENTR</name>
<accession>A0AAX1WKQ3</accession>
<evidence type="ECO:0000313" key="2">
    <source>
        <dbReference type="Proteomes" id="UP000286098"/>
    </source>
</evidence>
<dbReference type="AlphaFoldDB" id="A0AAX1WKQ3"/>
<evidence type="ECO:0000313" key="1">
    <source>
        <dbReference type="EMBL" id="RNT45336.1"/>
    </source>
</evidence>
<sequence>MIVKAGVEPASIGALPIGLRAPCGYLSRIFTAKLFPSSPLSFITMGIALPRQGSVPGLTGMSSHTQSDFRCVENK</sequence>
<dbReference type="EMBL" id="NEYZ02000032">
    <property type="protein sequence ID" value="RNT45336.1"/>
    <property type="molecule type" value="Genomic_DNA"/>
</dbReference>
<dbReference type="Proteomes" id="UP000286098">
    <property type="component" value="Unassembled WGS sequence"/>
</dbReference>
<gene>
    <name evidence="1" type="ORF">B9059_006035</name>
</gene>
<organism evidence="1 2">
    <name type="scientific">Enterobacter roggenkampii</name>
    <dbReference type="NCBI Taxonomy" id="1812935"/>
    <lineage>
        <taxon>Bacteria</taxon>
        <taxon>Pseudomonadati</taxon>
        <taxon>Pseudomonadota</taxon>
        <taxon>Gammaproteobacteria</taxon>
        <taxon>Enterobacterales</taxon>
        <taxon>Enterobacteriaceae</taxon>
        <taxon>Enterobacter</taxon>
        <taxon>Enterobacter cloacae complex</taxon>
    </lineage>
</organism>
<reference evidence="1 2" key="1">
    <citation type="submission" date="2018-10" db="EMBL/GenBank/DDBJ databases">
        <authorList>
            <person name="Vanduin D."/>
            <person name="Fouts D."/>
            <person name="Wright M."/>
            <person name="Sutton G."/>
            <person name="Nguyen K."/>
            <person name="Kreiswirth B."/>
            <person name="Chen L."/>
            <person name="Rojas L."/>
            <person name="Hujer A."/>
            <person name="Hujer K."/>
            <person name="Bonomo R."/>
            <person name="Adams M."/>
        </authorList>
    </citation>
    <scope>NUCLEOTIDE SEQUENCE [LARGE SCALE GENOMIC DNA]</scope>
    <source>
        <strain evidence="1 2">CRK0054</strain>
    </source>
</reference>